<keyword evidence="2" id="KW-1185">Reference proteome</keyword>
<name>A0A8J5YCP5_9ROSI</name>
<dbReference type="AlphaFoldDB" id="A0A8J5YCP5"/>
<dbReference type="Proteomes" id="UP000701853">
    <property type="component" value="Chromosome 11"/>
</dbReference>
<organism evidence="1 2">
    <name type="scientific">Gossypium anomalum</name>
    <dbReference type="NCBI Taxonomy" id="47600"/>
    <lineage>
        <taxon>Eukaryota</taxon>
        <taxon>Viridiplantae</taxon>
        <taxon>Streptophyta</taxon>
        <taxon>Embryophyta</taxon>
        <taxon>Tracheophyta</taxon>
        <taxon>Spermatophyta</taxon>
        <taxon>Magnoliopsida</taxon>
        <taxon>eudicotyledons</taxon>
        <taxon>Gunneridae</taxon>
        <taxon>Pentapetalae</taxon>
        <taxon>rosids</taxon>
        <taxon>malvids</taxon>
        <taxon>Malvales</taxon>
        <taxon>Malvaceae</taxon>
        <taxon>Malvoideae</taxon>
        <taxon>Gossypium</taxon>
    </lineage>
</organism>
<gene>
    <name evidence="1" type="ORF">CXB51_031101</name>
</gene>
<sequence length="266" mass="31121">MKGKEQSSDFAWIGSSLGLEWTPFFVFSSRFNQGIPLFFSLKEELANLNLIDEEEDAFHEEATVVDQNYQFSLVGRCLTDSVVHFHLYAIPWLIFGIPLGDLVQIHDLPPGLKTETMAKQFGNFWLKRKKKIQIGKDRTVYAYFQNEIKFKKMKIVRLKCGFVNDIDIEAIGSKGSLSLGWKGNSLIMLKSYSYYHIDVDIYDNECRKFWRLMGFYGNLDEQSRQRSWELVRQLGHDQMVHWLVIGDFNEIISFFEQKGGRLRSER</sequence>
<comment type="caution">
    <text evidence="1">The sequence shown here is derived from an EMBL/GenBank/DDBJ whole genome shotgun (WGS) entry which is preliminary data.</text>
</comment>
<reference evidence="1 2" key="1">
    <citation type="journal article" date="2021" name="bioRxiv">
        <title>The Gossypium anomalum genome as a resource for cotton improvement and evolutionary analysis of hybrid incompatibility.</title>
        <authorList>
            <person name="Grover C.E."/>
            <person name="Yuan D."/>
            <person name="Arick M.A."/>
            <person name="Miller E.R."/>
            <person name="Hu G."/>
            <person name="Peterson D.G."/>
            <person name="Wendel J.F."/>
            <person name="Udall J.A."/>
        </authorList>
    </citation>
    <scope>NUCLEOTIDE SEQUENCE [LARGE SCALE GENOMIC DNA]</scope>
    <source>
        <strain evidence="1">JFW-Udall</strain>
        <tissue evidence="1">Leaf</tissue>
    </source>
</reference>
<evidence type="ECO:0000313" key="2">
    <source>
        <dbReference type="Proteomes" id="UP000701853"/>
    </source>
</evidence>
<evidence type="ECO:0000313" key="1">
    <source>
        <dbReference type="EMBL" id="KAG8477571.1"/>
    </source>
</evidence>
<accession>A0A8J5YCP5</accession>
<dbReference type="EMBL" id="JAHUZN010000011">
    <property type="protein sequence ID" value="KAG8477571.1"/>
    <property type="molecule type" value="Genomic_DNA"/>
</dbReference>
<dbReference type="OrthoDB" id="1729074at2759"/>
<proteinExistence type="predicted"/>
<protein>
    <submittedName>
        <fullName evidence="1">Uncharacterized protein</fullName>
    </submittedName>
</protein>